<gene>
    <name evidence="2" type="ORF">K491DRAFT_558352</name>
</gene>
<accession>A0A6A6TDR0</accession>
<feature type="non-terminal residue" evidence="2">
    <location>
        <position position="1"/>
    </location>
</feature>
<dbReference type="PANTHER" id="PTHR31836">
    <property type="match status" value="1"/>
</dbReference>
<dbReference type="InterPro" id="IPR036908">
    <property type="entry name" value="RlpA-like_sf"/>
</dbReference>
<name>A0A6A6TDR0_9PLEO</name>
<protein>
    <recommendedName>
        <fullName evidence="4">RlpA-like protein double-psi beta-barrel domain-containing protein</fullName>
    </recommendedName>
</protein>
<organism evidence="2 3">
    <name type="scientific">Lophiostoma macrostomum CBS 122681</name>
    <dbReference type="NCBI Taxonomy" id="1314788"/>
    <lineage>
        <taxon>Eukaryota</taxon>
        <taxon>Fungi</taxon>
        <taxon>Dikarya</taxon>
        <taxon>Ascomycota</taxon>
        <taxon>Pezizomycotina</taxon>
        <taxon>Dothideomycetes</taxon>
        <taxon>Pleosporomycetidae</taxon>
        <taxon>Pleosporales</taxon>
        <taxon>Lophiostomataceae</taxon>
        <taxon>Lophiostoma</taxon>
    </lineage>
</organism>
<dbReference type="Proteomes" id="UP000799324">
    <property type="component" value="Unassembled WGS sequence"/>
</dbReference>
<keyword evidence="1" id="KW-0732">Signal</keyword>
<dbReference type="AlphaFoldDB" id="A0A6A6TDR0"/>
<feature type="non-terminal residue" evidence="2">
    <location>
        <position position="60"/>
    </location>
</feature>
<keyword evidence="3" id="KW-1185">Reference proteome</keyword>
<proteinExistence type="predicted"/>
<dbReference type="InterPro" id="IPR051477">
    <property type="entry name" value="Expansin_CellWall"/>
</dbReference>
<dbReference type="Gene3D" id="2.40.40.10">
    <property type="entry name" value="RlpA-like domain"/>
    <property type="match status" value="1"/>
</dbReference>
<dbReference type="SUPFAM" id="SSF50685">
    <property type="entry name" value="Barwin-like endoglucanases"/>
    <property type="match status" value="1"/>
</dbReference>
<evidence type="ECO:0000313" key="3">
    <source>
        <dbReference type="Proteomes" id="UP000799324"/>
    </source>
</evidence>
<dbReference type="EMBL" id="MU004332">
    <property type="protein sequence ID" value="KAF2656764.1"/>
    <property type="molecule type" value="Genomic_DNA"/>
</dbReference>
<evidence type="ECO:0000256" key="1">
    <source>
        <dbReference type="ARBA" id="ARBA00022729"/>
    </source>
</evidence>
<evidence type="ECO:0008006" key="4">
    <source>
        <dbReference type="Google" id="ProtNLM"/>
    </source>
</evidence>
<evidence type="ECO:0000313" key="2">
    <source>
        <dbReference type="EMBL" id="KAF2656764.1"/>
    </source>
</evidence>
<dbReference type="OrthoDB" id="406505at2759"/>
<dbReference type="PANTHER" id="PTHR31836:SF28">
    <property type="entry name" value="SRCR DOMAIN-CONTAINING PROTEIN-RELATED"/>
    <property type="match status" value="1"/>
</dbReference>
<dbReference type="CDD" id="cd22191">
    <property type="entry name" value="DPBB_RlpA_EXP_N-like"/>
    <property type="match status" value="1"/>
</dbReference>
<sequence length="60" mass="6438">NPMCGKKVAITYNGNTIEATINDMCAGCKYDHDLDLTRGAMAALVHSSASERYSGASWKV</sequence>
<reference evidence="2" key="1">
    <citation type="journal article" date="2020" name="Stud. Mycol.">
        <title>101 Dothideomycetes genomes: a test case for predicting lifestyles and emergence of pathogens.</title>
        <authorList>
            <person name="Haridas S."/>
            <person name="Albert R."/>
            <person name="Binder M."/>
            <person name="Bloem J."/>
            <person name="Labutti K."/>
            <person name="Salamov A."/>
            <person name="Andreopoulos B."/>
            <person name="Baker S."/>
            <person name="Barry K."/>
            <person name="Bills G."/>
            <person name="Bluhm B."/>
            <person name="Cannon C."/>
            <person name="Castanera R."/>
            <person name="Culley D."/>
            <person name="Daum C."/>
            <person name="Ezra D."/>
            <person name="Gonzalez J."/>
            <person name="Henrissat B."/>
            <person name="Kuo A."/>
            <person name="Liang C."/>
            <person name="Lipzen A."/>
            <person name="Lutzoni F."/>
            <person name="Magnuson J."/>
            <person name="Mondo S."/>
            <person name="Nolan M."/>
            <person name="Ohm R."/>
            <person name="Pangilinan J."/>
            <person name="Park H.-J."/>
            <person name="Ramirez L."/>
            <person name="Alfaro M."/>
            <person name="Sun H."/>
            <person name="Tritt A."/>
            <person name="Yoshinaga Y."/>
            <person name="Zwiers L.-H."/>
            <person name="Turgeon B."/>
            <person name="Goodwin S."/>
            <person name="Spatafora J."/>
            <person name="Crous P."/>
            <person name="Grigoriev I."/>
        </authorList>
    </citation>
    <scope>NUCLEOTIDE SEQUENCE</scope>
    <source>
        <strain evidence="2">CBS 122681</strain>
    </source>
</reference>